<reference evidence="4" key="1">
    <citation type="submission" date="2016-06" db="EMBL/GenBank/DDBJ databases">
        <title>Parallel loss of symbiosis genes in relatives of nitrogen-fixing non-legume Parasponia.</title>
        <authorList>
            <person name="Van Velzen R."/>
            <person name="Holmer R."/>
            <person name="Bu F."/>
            <person name="Rutten L."/>
            <person name="Van Zeijl A."/>
            <person name="Liu W."/>
            <person name="Santuari L."/>
            <person name="Cao Q."/>
            <person name="Sharma T."/>
            <person name="Shen D."/>
            <person name="Roswanjaya Y."/>
            <person name="Wardhani T."/>
            <person name="Kalhor M.S."/>
            <person name="Jansen J."/>
            <person name="Van den Hoogen J."/>
            <person name="Gungor B."/>
            <person name="Hartog M."/>
            <person name="Hontelez J."/>
            <person name="Verver J."/>
            <person name="Yang W.-C."/>
            <person name="Schijlen E."/>
            <person name="Repin R."/>
            <person name="Schilthuizen M."/>
            <person name="Schranz E."/>
            <person name="Heidstra R."/>
            <person name="Miyata K."/>
            <person name="Fedorova E."/>
            <person name="Kohlen W."/>
            <person name="Bisseling T."/>
            <person name="Smit S."/>
            <person name="Geurts R."/>
        </authorList>
    </citation>
    <scope>NUCLEOTIDE SEQUENCE [LARGE SCALE GENOMIC DNA]</scope>
    <source>
        <strain evidence="4">cv. RG33-2</strain>
    </source>
</reference>
<proteinExistence type="predicted"/>
<sequence>MGITTNFLIDVLSFTKATNLFETIVGVTVAKPDFQPLAKEVVQECSGLPIAITIAIARVAHALKEESLPAWKDALLQLKRSSQTNIEGMSEKVYSSIKLSYDFLGSEEAKILLLLCSLHEEDANIFIEKLLRYSLVGACLKISTQLKRQET</sequence>
<keyword evidence="1" id="KW-0547">Nucleotide-binding</keyword>
<evidence type="ECO:0000256" key="2">
    <source>
        <dbReference type="ARBA" id="ARBA00022821"/>
    </source>
</evidence>
<dbReference type="PANTHER" id="PTHR33463:SF203">
    <property type="entry name" value="AAA+ ATPASE DOMAIN-CONTAINING PROTEIN"/>
    <property type="match status" value="1"/>
</dbReference>
<dbReference type="SUPFAM" id="SSF52540">
    <property type="entry name" value="P-loop containing nucleoside triphosphate hydrolases"/>
    <property type="match status" value="1"/>
</dbReference>
<dbReference type="InterPro" id="IPR027417">
    <property type="entry name" value="P-loop_NTPase"/>
</dbReference>
<evidence type="ECO:0000313" key="3">
    <source>
        <dbReference type="EMBL" id="PON97668.1"/>
    </source>
</evidence>
<protein>
    <submittedName>
        <fullName evidence="3">NB-ARC domain containing protein</fullName>
    </submittedName>
</protein>
<evidence type="ECO:0000256" key="1">
    <source>
        <dbReference type="ARBA" id="ARBA00022741"/>
    </source>
</evidence>
<dbReference type="EMBL" id="JXTC01000030">
    <property type="protein sequence ID" value="PON97668.1"/>
    <property type="molecule type" value="Genomic_DNA"/>
</dbReference>
<gene>
    <name evidence="3" type="ORF">TorRG33x02_065780</name>
</gene>
<dbReference type="InterPro" id="IPR042197">
    <property type="entry name" value="Apaf_helical"/>
</dbReference>
<keyword evidence="2" id="KW-0611">Plant defense</keyword>
<dbReference type="GO" id="GO:0005524">
    <property type="term" value="F:ATP binding"/>
    <property type="evidence" value="ECO:0007669"/>
    <property type="project" value="UniProtKB-KW"/>
</dbReference>
<organism evidence="3 4">
    <name type="scientific">Trema orientale</name>
    <name type="common">Charcoal tree</name>
    <name type="synonym">Celtis orientalis</name>
    <dbReference type="NCBI Taxonomy" id="63057"/>
    <lineage>
        <taxon>Eukaryota</taxon>
        <taxon>Viridiplantae</taxon>
        <taxon>Streptophyta</taxon>
        <taxon>Embryophyta</taxon>
        <taxon>Tracheophyta</taxon>
        <taxon>Spermatophyta</taxon>
        <taxon>Magnoliopsida</taxon>
        <taxon>eudicotyledons</taxon>
        <taxon>Gunneridae</taxon>
        <taxon>Pentapetalae</taxon>
        <taxon>rosids</taxon>
        <taxon>fabids</taxon>
        <taxon>Rosales</taxon>
        <taxon>Cannabaceae</taxon>
        <taxon>Trema</taxon>
    </lineage>
</organism>
<dbReference type="GO" id="GO:0043531">
    <property type="term" value="F:ADP binding"/>
    <property type="evidence" value="ECO:0007669"/>
    <property type="project" value="InterPro"/>
</dbReference>
<dbReference type="STRING" id="63057.A0A2P5FIP3"/>
<dbReference type="OrthoDB" id="1143785at2759"/>
<dbReference type="PANTHER" id="PTHR33463">
    <property type="entry name" value="NB-ARC DOMAIN-CONTAINING PROTEIN-RELATED"/>
    <property type="match status" value="1"/>
</dbReference>
<accession>A0A2P5FIP3</accession>
<comment type="caution">
    <text evidence="3">The sequence shown here is derived from an EMBL/GenBank/DDBJ whole genome shotgun (WGS) entry which is preliminary data.</text>
</comment>
<dbReference type="InterPro" id="IPR050905">
    <property type="entry name" value="Plant_NBS-LRR"/>
</dbReference>
<dbReference type="GO" id="GO:0006952">
    <property type="term" value="P:defense response"/>
    <property type="evidence" value="ECO:0007669"/>
    <property type="project" value="UniProtKB-KW"/>
</dbReference>
<dbReference type="AlphaFoldDB" id="A0A2P5FIP3"/>
<dbReference type="InParanoid" id="A0A2P5FIP3"/>
<dbReference type="Gene3D" id="1.10.8.430">
    <property type="entry name" value="Helical domain of apoptotic protease-activating factors"/>
    <property type="match status" value="1"/>
</dbReference>
<keyword evidence="4" id="KW-1185">Reference proteome</keyword>
<evidence type="ECO:0000313" key="4">
    <source>
        <dbReference type="Proteomes" id="UP000237000"/>
    </source>
</evidence>
<dbReference type="Proteomes" id="UP000237000">
    <property type="component" value="Unassembled WGS sequence"/>
</dbReference>
<name>A0A2P5FIP3_TREOI</name>